<reference evidence="1 2" key="1">
    <citation type="submission" date="2012-02" db="EMBL/GenBank/DDBJ databases">
        <title>Complete genome sequence of Caldilinea aerophila DSM 14535 (= NBRC 102666).</title>
        <authorList>
            <person name="Oguchi A."/>
            <person name="Hosoyama A."/>
            <person name="Sekine M."/>
            <person name="Fukai R."/>
            <person name="Kato Y."/>
            <person name="Nakamura S."/>
            <person name="Hanada S."/>
            <person name="Yamazaki S."/>
            <person name="Fujita N."/>
        </authorList>
    </citation>
    <scope>NUCLEOTIDE SEQUENCE [LARGE SCALE GENOMIC DNA]</scope>
    <source>
        <strain evidence="2">DSM 14535 / JCM 11387 / NBRC 104270 / STL-6-O1</strain>
    </source>
</reference>
<gene>
    <name evidence="1" type="ordered locus">CLDAP_16670</name>
</gene>
<sequence>MSRLQAATIQIEVPGYLLTEMQRLVEAGWFRSEDELMVDALRRFVESHRSELLEHFIREDIEWGLHGDE</sequence>
<dbReference type="Proteomes" id="UP000007880">
    <property type="component" value="Chromosome"/>
</dbReference>
<dbReference type="AlphaFoldDB" id="I0I369"/>
<dbReference type="SUPFAM" id="SSF47598">
    <property type="entry name" value="Ribbon-helix-helix"/>
    <property type="match status" value="1"/>
</dbReference>
<dbReference type="eggNOG" id="ENOG5033CKN">
    <property type="taxonomic scope" value="Bacteria"/>
</dbReference>
<dbReference type="RefSeq" id="WP_014432944.1">
    <property type="nucleotide sequence ID" value="NC_017079.1"/>
</dbReference>
<evidence type="ECO:0000313" key="1">
    <source>
        <dbReference type="EMBL" id="BAL99706.1"/>
    </source>
</evidence>
<dbReference type="EMBL" id="AP012337">
    <property type="protein sequence ID" value="BAL99706.1"/>
    <property type="molecule type" value="Genomic_DNA"/>
</dbReference>
<dbReference type="OrthoDB" id="5571843at2"/>
<accession>I0I369</accession>
<dbReference type="KEGG" id="cap:CLDAP_16670"/>
<evidence type="ECO:0000313" key="2">
    <source>
        <dbReference type="Proteomes" id="UP000007880"/>
    </source>
</evidence>
<dbReference type="STRING" id="926550.CLDAP_16670"/>
<protein>
    <recommendedName>
        <fullName evidence="3">CopG family transcriptional regulator</fullName>
    </recommendedName>
</protein>
<dbReference type="InterPro" id="IPR010985">
    <property type="entry name" value="Ribbon_hlx_hlx"/>
</dbReference>
<name>I0I369_CALAS</name>
<dbReference type="GO" id="GO:0006355">
    <property type="term" value="P:regulation of DNA-templated transcription"/>
    <property type="evidence" value="ECO:0007669"/>
    <property type="project" value="InterPro"/>
</dbReference>
<evidence type="ECO:0008006" key="3">
    <source>
        <dbReference type="Google" id="ProtNLM"/>
    </source>
</evidence>
<dbReference type="HOGENOM" id="CLU_2823132_0_0_0"/>
<organism evidence="1 2">
    <name type="scientific">Caldilinea aerophila (strain DSM 14535 / JCM 11387 / NBRC 104270 / STL-6-O1)</name>
    <dbReference type="NCBI Taxonomy" id="926550"/>
    <lineage>
        <taxon>Bacteria</taxon>
        <taxon>Bacillati</taxon>
        <taxon>Chloroflexota</taxon>
        <taxon>Caldilineae</taxon>
        <taxon>Caldilineales</taxon>
        <taxon>Caldilineaceae</taxon>
        <taxon>Caldilinea</taxon>
    </lineage>
</organism>
<keyword evidence="2" id="KW-1185">Reference proteome</keyword>
<proteinExistence type="predicted"/>